<feature type="compositionally biased region" description="Polar residues" evidence="1">
    <location>
        <begin position="620"/>
        <end position="631"/>
    </location>
</feature>
<feature type="compositionally biased region" description="Polar residues" evidence="1">
    <location>
        <begin position="1109"/>
        <end position="1118"/>
    </location>
</feature>
<feature type="compositionally biased region" description="Polar residues" evidence="1">
    <location>
        <begin position="410"/>
        <end position="425"/>
    </location>
</feature>
<feature type="compositionally biased region" description="Polar residues" evidence="1">
    <location>
        <begin position="1389"/>
        <end position="1418"/>
    </location>
</feature>
<feature type="compositionally biased region" description="Basic and acidic residues" evidence="1">
    <location>
        <begin position="869"/>
        <end position="889"/>
    </location>
</feature>
<feature type="compositionally biased region" description="Polar residues" evidence="1">
    <location>
        <begin position="433"/>
        <end position="448"/>
    </location>
</feature>
<feature type="compositionally biased region" description="Polar residues" evidence="1">
    <location>
        <begin position="834"/>
        <end position="855"/>
    </location>
</feature>
<feature type="compositionally biased region" description="Polar residues" evidence="1">
    <location>
        <begin position="796"/>
        <end position="807"/>
    </location>
</feature>
<organism evidence="2 3">
    <name type="scientific">Puccinia coronata f. sp. avenae</name>
    <dbReference type="NCBI Taxonomy" id="200324"/>
    <lineage>
        <taxon>Eukaryota</taxon>
        <taxon>Fungi</taxon>
        <taxon>Dikarya</taxon>
        <taxon>Basidiomycota</taxon>
        <taxon>Pucciniomycotina</taxon>
        <taxon>Pucciniomycetes</taxon>
        <taxon>Pucciniales</taxon>
        <taxon>Pucciniaceae</taxon>
        <taxon>Puccinia</taxon>
    </lineage>
</organism>
<feature type="compositionally biased region" description="Polar residues" evidence="1">
    <location>
        <begin position="742"/>
        <end position="751"/>
    </location>
</feature>
<feature type="region of interest" description="Disordered" evidence="1">
    <location>
        <begin position="1369"/>
        <end position="1420"/>
    </location>
</feature>
<feature type="compositionally biased region" description="Polar residues" evidence="1">
    <location>
        <begin position="1331"/>
        <end position="1340"/>
    </location>
</feature>
<feature type="compositionally biased region" description="Polar residues" evidence="1">
    <location>
        <begin position="89"/>
        <end position="105"/>
    </location>
</feature>
<reference evidence="2 3" key="1">
    <citation type="submission" date="2017-11" db="EMBL/GenBank/DDBJ databases">
        <title>De novo assembly and phasing of dikaryotic genomes from two isolates of Puccinia coronata f. sp. avenae, the causal agent of oat crown rust.</title>
        <authorList>
            <person name="Miller M.E."/>
            <person name="Zhang Y."/>
            <person name="Omidvar V."/>
            <person name="Sperschneider J."/>
            <person name="Schwessinger B."/>
            <person name="Raley C."/>
            <person name="Palmer J.M."/>
            <person name="Garnica D."/>
            <person name="Upadhyaya N."/>
            <person name="Rathjen J."/>
            <person name="Taylor J.M."/>
            <person name="Park R.F."/>
            <person name="Dodds P.N."/>
            <person name="Hirsch C.D."/>
            <person name="Kianian S.F."/>
            <person name="Figueroa M."/>
        </authorList>
    </citation>
    <scope>NUCLEOTIDE SEQUENCE [LARGE SCALE GENOMIC DNA]</scope>
    <source>
        <strain evidence="2">12SD80</strain>
    </source>
</reference>
<feature type="compositionally biased region" description="Basic and acidic residues" evidence="1">
    <location>
        <begin position="513"/>
        <end position="526"/>
    </location>
</feature>
<feature type="compositionally biased region" description="Basic and acidic residues" evidence="1">
    <location>
        <begin position="1074"/>
        <end position="1084"/>
    </location>
</feature>
<feature type="region of interest" description="Disordered" evidence="1">
    <location>
        <begin position="1440"/>
        <end position="1459"/>
    </location>
</feature>
<evidence type="ECO:0000256" key="1">
    <source>
        <dbReference type="SAM" id="MobiDB-lite"/>
    </source>
</evidence>
<dbReference type="EMBL" id="PGCI01000478">
    <property type="protein sequence ID" value="PLW26199.1"/>
    <property type="molecule type" value="Genomic_DNA"/>
</dbReference>
<evidence type="ECO:0000313" key="3">
    <source>
        <dbReference type="Proteomes" id="UP000235392"/>
    </source>
</evidence>
<feature type="compositionally biased region" description="Acidic residues" evidence="1">
    <location>
        <begin position="573"/>
        <end position="584"/>
    </location>
</feature>
<accession>A0A2N5TL10</accession>
<feature type="compositionally biased region" description="Polar residues" evidence="1">
    <location>
        <begin position="1060"/>
        <end position="1073"/>
    </location>
</feature>
<protein>
    <submittedName>
        <fullName evidence="2">Uncharacterized protein</fullName>
    </submittedName>
</protein>
<name>A0A2N5TL10_9BASI</name>
<feature type="compositionally biased region" description="Polar residues" evidence="1">
    <location>
        <begin position="593"/>
        <end position="604"/>
    </location>
</feature>
<comment type="caution">
    <text evidence="2">The sequence shown here is derived from an EMBL/GenBank/DDBJ whole genome shotgun (WGS) entry which is preliminary data.</text>
</comment>
<evidence type="ECO:0000313" key="2">
    <source>
        <dbReference type="EMBL" id="PLW26199.1"/>
    </source>
</evidence>
<feature type="compositionally biased region" description="Polar residues" evidence="1">
    <location>
        <begin position="160"/>
        <end position="172"/>
    </location>
</feature>
<sequence>MKKKHTGCTNRSFPPGESASARLNQDRANATHPAAPVFDCDQTRKSLQDNPFQRFTQPLSSSASHPEHHCIKEPSLYESARPPLPPVPTRTSSRDSASNWPNIKHNSTHSDREIPGNPRVNPGNEDDDGNLRTSFDRQFGASKAHGEVDQQRGSAPEESFPQQKNDKWSPQQIVKFPLRVDRSTSTFSRSGQYSEFAGDTSFTHPASGLEASQEHSYSQETPPFEANVSPSTRGTPPLDSPSRVSQPEHQESHVVSDAPPHLTVPHEFYHFPPYSSLADKHTSQPSDLPPEEPSPDHSSEEISAYGHAAHQSDLSAAQRDTQCKFVFNPDSIAPRTASSSNNTMVATGVFASSTDPFGTAETCLAPPQLHLVNFLGEQASAPVGQLMEPQPDVTTLLFESYDVNPHSPDRSTSADNSSKSSVSRRNQGHTEPFNVSTKYSSGSESQEAVGTYNEGPSTEKFPWTASRNPPEMSERTNISGPLGREPPPYLASPYETDRKTSDQASETGVLDSPRPRSIVEPKEKLGSKGASSSAELDSNSEVSSHGGDELGTKNVLDEEEFMPPSHPSIVFDNESEPSISDEEMDYSHVDDPPTTNLSTITELSKPSPEAHFPHLLPRSPLSQTWPAQQSAPIPEESDVEELTAEQNKPTPEAYLSHSLPRPPLSQARPTQPSAPIPEESDLDELTAVQDSAAGAKISGVQPLGFVVTGSIPSDIIGSKSQPADSIRSHKSMSHLADRKSGPSYQTGQATATRIGPKKVVIPHGYSSPAEPEDSEQGDDSQSHPDDEEPTAVAPELNQSPATEKFNTISTHIFTAPYLSSPVGISHVAQESEARSPTSQIDFQTKTSLPSGNNSDLPPEPLDAPGFTDKPIHPDLPRSEHAAIESREVKTNVSPGAAAHELKEPPVTTLDQSKDFISTYVASNPSVYLQPQRSKIKADTPAPETISSAAYSGRDEIGERFTAVPTRGPPSEDFDSDGVGDPATAPEGTHLAIPRNRLQMAEHEYWSEGNSSEAETSEPRPACSSIGHFAAELSSPLEPTDDNGPVQRHDATTVSYAGPEETSTSGLEPSTSRSIGRDDIAEPENRTSISLHPNPLTEIVAPIAEASDNAPFQGSTTPDLTGRNKVPLEGLMSPTADASSALLESKPATDESESDVANDEEAPEVDPTDLVEPLVAQQLDSTSKKRDPVFDKPYVASREEEPEVLPAHAVEQPVVQEREELAPTSDAELDPVFDESYVSNSEEEPEFLPDHAVQQPVVEDRDSNSDAIFDSAGHAQDTEADTQYYPEPATATITDANSAEPEGTVEAEPLPRDTGVVHNLRPISPEAKGSSDGEQSDSLLTETAAGPSHKHTGLAKAVTAFQVADRAEPVLARSAPFSNKGKVDIPTAAYSDSTETGASSIPANFSPERQASDDGSVNDVQDAACAADAGPKTTLISEYLVNPTPHTHASESSSSEDDLDVSHTLDASLIHPSNATELLMSASDAHLFDLQPSRAV</sequence>
<feature type="compositionally biased region" description="Polar residues" evidence="1">
    <location>
        <begin position="529"/>
        <end position="543"/>
    </location>
</feature>
<feature type="compositionally biased region" description="Polar residues" evidence="1">
    <location>
        <begin position="48"/>
        <end position="64"/>
    </location>
</feature>
<feature type="region of interest" description="Disordered" evidence="1">
    <location>
        <begin position="929"/>
        <end position="1351"/>
    </location>
</feature>
<feature type="region of interest" description="Disordered" evidence="1">
    <location>
        <begin position="1"/>
        <end position="317"/>
    </location>
</feature>
<proteinExistence type="predicted"/>
<feature type="compositionally biased region" description="Polar residues" evidence="1">
    <location>
        <begin position="183"/>
        <end position="193"/>
    </location>
</feature>
<feature type="region of interest" description="Disordered" evidence="1">
    <location>
        <begin position="708"/>
        <end position="807"/>
    </location>
</feature>
<feature type="compositionally biased region" description="Acidic residues" evidence="1">
    <location>
        <begin position="1149"/>
        <end position="1168"/>
    </location>
</feature>
<feature type="region of interest" description="Disordered" evidence="1">
    <location>
        <begin position="401"/>
        <end position="688"/>
    </location>
</feature>
<feature type="region of interest" description="Disordered" evidence="1">
    <location>
        <begin position="827"/>
        <end position="909"/>
    </location>
</feature>
<dbReference type="Proteomes" id="UP000235392">
    <property type="component" value="Unassembled WGS sequence"/>
</dbReference>
<gene>
    <name evidence="2" type="ORF">PCASD_23666</name>
</gene>